<evidence type="ECO:0000256" key="7">
    <source>
        <dbReference type="ARBA" id="ARBA00022692"/>
    </source>
</evidence>
<name>O20947_9TELE</name>
<evidence type="ECO:0000256" key="17">
    <source>
        <dbReference type="RuleBase" id="RU003403"/>
    </source>
</evidence>
<evidence type="ECO:0000256" key="4">
    <source>
        <dbReference type="ARBA" id="ARBA00021008"/>
    </source>
</evidence>
<geneLocation type="mitochondrion" evidence="20"/>
<keyword evidence="6 17" id="KW-0679">Respiratory chain</keyword>
<dbReference type="EMBL" id="AF028311">
    <property type="protein sequence ID" value="AAB84492.1"/>
    <property type="molecule type" value="Genomic_DNA"/>
</dbReference>
<dbReference type="InterPro" id="IPR001750">
    <property type="entry name" value="ND/Mrp_TM"/>
</dbReference>
<evidence type="ECO:0000256" key="14">
    <source>
        <dbReference type="ARBA" id="ARBA00023128"/>
    </source>
</evidence>
<evidence type="ECO:0000256" key="6">
    <source>
        <dbReference type="ARBA" id="ARBA00022660"/>
    </source>
</evidence>
<keyword evidence="10 17" id="KW-0249">Electron transport</keyword>
<feature type="transmembrane region" description="Helical" evidence="17">
    <location>
        <begin position="177"/>
        <end position="195"/>
    </location>
</feature>
<evidence type="ECO:0000256" key="5">
    <source>
        <dbReference type="ARBA" id="ARBA00022448"/>
    </source>
</evidence>
<evidence type="ECO:0000256" key="12">
    <source>
        <dbReference type="ARBA" id="ARBA00023027"/>
    </source>
</evidence>
<feature type="domain" description="NADH:quinone oxidoreductase/Mrp antiporter transmembrane" evidence="18">
    <location>
        <begin position="23"/>
        <end position="287"/>
    </location>
</feature>
<protein>
    <recommendedName>
        <fullName evidence="4 17">NADH-ubiquinone oxidoreductase chain 2</fullName>
        <ecNumber evidence="3 17">7.1.1.2</ecNumber>
    </recommendedName>
</protein>
<dbReference type="PRINTS" id="PR01436">
    <property type="entry name" value="NADHDHGNASE2"/>
</dbReference>
<accession>O20947</accession>
<dbReference type="GO" id="GO:0006120">
    <property type="term" value="P:mitochondrial electron transport, NADH to ubiquinone"/>
    <property type="evidence" value="ECO:0007669"/>
    <property type="project" value="InterPro"/>
</dbReference>
<keyword evidence="11 17" id="KW-1133">Transmembrane helix</keyword>
<keyword evidence="15 17" id="KW-0472">Membrane</keyword>
<evidence type="ECO:0000259" key="18">
    <source>
        <dbReference type="Pfam" id="PF00361"/>
    </source>
</evidence>
<evidence type="ECO:0000256" key="1">
    <source>
        <dbReference type="ARBA" id="ARBA00004448"/>
    </source>
</evidence>
<dbReference type="GO" id="GO:0008137">
    <property type="term" value="F:NADH dehydrogenase (ubiquinone) activity"/>
    <property type="evidence" value="ECO:0007669"/>
    <property type="project" value="UniProtKB-EC"/>
</dbReference>
<keyword evidence="7 17" id="KW-0812">Transmembrane</keyword>
<dbReference type="PANTHER" id="PTHR46552">
    <property type="entry name" value="NADH-UBIQUINONE OXIDOREDUCTASE CHAIN 2"/>
    <property type="match status" value="1"/>
</dbReference>
<feature type="transmembrane region" description="Helical" evidence="17">
    <location>
        <begin position="201"/>
        <end position="221"/>
    </location>
</feature>
<comment type="catalytic activity">
    <reaction evidence="16 17">
        <text>a ubiquinone + NADH + 5 H(+)(in) = a ubiquinol + NAD(+) + 4 H(+)(out)</text>
        <dbReference type="Rhea" id="RHEA:29091"/>
        <dbReference type="Rhea" id="RHEA-COMP:9565"/>
        <dbReference type="Rhea" id="RHEA-COMP:9566"/>
        <dbReference type="ChEBI" id="CHEBI:15378"/>
        <dbReference type="ChEBI" id="CHEBI:16389"/>
        <dbReference type="ChEBI" id="CHEBI:17976"/>
        <dbReference type="ChEBI" id="CHEBI:57540"/>
        <dbReference type="ChEBI" id="CHEBI:57945"/>
        <dbReference type="EC" id="7.1.1.2"/>
    </reaction>
</comment>
<comment type="function">
    <text evidence="17">Core subunit of the mitochondrial membrane respiratory chain NADH dehydrogenase (Complex I) which catalyzes electron transfer from NADH through the respiratory chain, using ubiquinone as an electron acceptor. Essential for the catalytic activity and assembly of complex I.</text>
</comment>
<dbReference type="InterPro" id="IPR010933">
    <property type="entry name" value="NADH_DH_su2_C"/>
</dbReference>
<dbReference type="Pfam" id="PF06444">
    <property type="entry name" value="NADH_dehy_S2_C"/>
    <property type="match status" value="1"/>
</dbReference>
<dbReference type="Pfam" id="PF00361">
    <property type="entry name" value="Proton_antipo_M"/>
    <property type="match status" value="1"/>
</dbReference>
<evidence type="ECO:0000259" key="19">
    <source>
        <dbReference type="Pfam" id="PF06444"/>
    </source>
</evidence>
<proteinExistence type="inferred from homology"/>
<keyword evidence="12 17" id="KW-0520">NAD</keyword>
<comment type="similarity">
    <text evidence="2 17">Belongs to the complex I subunit 2 family.</text>
</comment>
<feature type="transmembrane region" description="Helical" evidence="17">
    <location>
        <begin position="233"/>
        <end position="254"/>
    </location>
</feature>
<keyword evidence="14 17" id="KW-0496">Mitochondrion</keyword>
<feature type="transmembrane region" description="Helical" evidence="17">
    <location>
        <begin position="274"/>
        <end position="293"/>
    </location>
</feature>
<evidence type="ECO:0000256" key="15">
    <source>
        <dbReference type="ARBA" id="ARBA00023136"/>
    </source>
</evidence>
<feature type="domain" description="NADH dehydrogenase subunit 2 C-terminal" evidence="19">
    <location>
        <begin position="289"/>
        <end position="341"/>
    </location>
</feature>
<dbReference type="PIR" id="T12239">
    <property type="entry name" value="T12239"/>
</dbReference>
<evidence type="ECO:0000256" key="8">
    <source>
        <dbReference type="ARBA" id="ARBA00022792"/>
    </source>
</evidence>
<sequence length="348" mass="37975">MNPYMLATLLFGLGLGTTITFASSHWLFAWMGLEINTLVIIPLMAQSHHPRAVEATTKYFLAQATAAAMMLFASISNAWLSGQWEIHQMSHPLPTTLITLALALKVGLAPLHTWMPEVLQGLDLTTGLIMSTWQKLAPFCLLLQVQPTNATTLLVLGIASTLVGGWGGLNQTQLRKILAYSSIAHLGWMILVLQFSPSLTFLTLIIYFIMTFSLFISFKFNNATNINTLATSWSKAPALTSIIPLIPVSLGGLPPLTGFLPKWLILQELTKQDLAPLATIAALSALLSLFFYLRLSYAMTLTMSPNNLTATLPWRLPSLQATLPLAITSSATIWLLPLAPATAALFTW</sequence>
<dbReference type="AlphaFoldDB" id="O20947"/>
<keyword evidence="13 17" id="KW-0830">Ubiquinone</keyword>
<evidence type="ECO:0000256" key="11">
    <source>
        <dbReference type="ARBA" id="ARBA00022989"/>
    </source>
</evidence>
<dbReference type="InterPro" id="IPR003917">
    <property type="entry name" value="NADH_UbQ_OxRdtase_chain2"/>
</dbReference>
<evidence type="ECO:0000256" key="9">
    <source>
        <dbReference type="ARBA" id="ARBA00022967"/>
    </source>
</evidence>
<evidence type="ECO:0000256" key="2">
    <source>
        <dbReference type="ARBA" id="ARBA00007012"/>
    </source>
</evidence>
<keyword evidence="8 17" id="KW-0999">Mitochondrion inner membrane</keyword>
<keyword evidence="5" id="KW-0813">Transport</keyword>
<feature type="transmembrane region" description="Helical" evidence="17">
    <location>
        <begin position="92"/>
        <end position="115"/>
    </location>
</feature>
<evidence type="ECO:0000256" key="10">
    <source>
        <dbReference type="ARBA" id="ARBA00022982"/>
    </source>
</evidence>
<dbReference type="InterPro" id="IPR050175">
    <property type="entry name" value="Complex_I_Subunit_2"/>
</dbReference>
<dbReference type="PANTHER" id="PTHR46552:SF1">
    <property type="entry name" value="NADH-UBIQUINONE OXIDOREDUCTASE CHAIN 2"/>
    <property type="match status" value="1"/>
</dbReference>
<keyword evidence="9 17" id="KW-1278">Translocase</keyword>
<evidence type="ECO:0000256" key="13">
    <source>
        <dbReference type="ARBA" id="ARBA00023075"/>
    </source>
</evidence>
<comment type="subcellular location">
    <subcellularLocation>
        <location evidence="1 17">Mitochondrion inner membrane</location>
        <topology evidence="1 17">Multi-pass membrane protein</topology>
    </subcellularLocation>
</comment>
<evidence type="ECO:0000313" key="20">
    <source>
        <dbReference type="EMBL" id="AAB84492.1"/>
    </source>
</evidence>
<reference evidence="20" key="1">
    <citation type="journal article" date="1998" name="Mol. Ecol.">
        <title>Evolutionary genetics of Death Valley pupfish populations: mitochondrial DNA sequence variation and population structure.</title>
        <authorList>
            <person name="Duvernell D.D."/>
            <person name="Turner B.J."/>
        </authorList>
    </citation>
    <scope>NUCLEOTIDE SEQUENCE</scope>
</reference>
<feature type="transmembrane region" description="Helical" evidence="17">
    <location>
        <begin position="151"/>
        <end position="170"/>
    </location>
</feature>
<evidence type="ECO:0000256" key="3">
    <source>
        <dbReference type="ARBA" id="ARBA00012944"/>
    </source>
</evidence>
<dbReference type="EC" id="7.1.1.2" evidence="3 17"/>
<organism evidence="20">
    <name type="scientific">Cyprinodon radiosus</name>
    <dbReference type="NCBI Taxonomy" id="69139"/>
    <lineage>
        <taxon>Eukaryota</taxon>
        <taxon>Metazoa</taxon>
        <taxon>Chordata</taxon>
        <taxon>Craniata</taxon>
        <taxon>Vertebrata</taxon>
        <taxon>Euteleostomi</taxon>
        <taxon>Actinopterygii</taxon>
        <taxon>Neopterygii</taxon>
        <taxon>Teleostei</taxon>
        <taxon>Neoteleostei</taxon>
        <taxon>Acanthomorphata</taxon>
        <taxon>Ovalentaria</taxon>
        <taxon>Atherinomorphae</taxon>
        <taxon>Cyprinodontiformes</taxon>
        <taxon>Cyprinodontidae</taxon>
        <taxon>Cyprinodon</taxon>
    </lineage>
</organism>
<dbReference type="GO" id="GO:0005743">
    <property type="term" value="C:mitochondrial inner membrane"/>
    <property type="evidence" value="ECO:0007669"/>
    <property type="project" value="UniProtKB-SubCell"/>
</dbReference>
<feature type="transmembrane region" description="Helical" evidence="17">
    <location>
        <begin position="60"/>
        <end position="80"/>
    </location>
</feature>
<evidence type="ECO:0000256" key="16">
    <source>
        <dbReference type="ARBA" id="ARBA00049551"/>
    </source>
</evidence>